<dbReference type="Gene3D" id="3.40.50.850">
    <property type="entry name" value="Isochorismatase-like"/>
    <property type="match status" value="1"/>
</dbReference>
<dbReference type="Proteomes" id="UP000182894">
    <property type="component" value="Unassembled WGS sequence"/>
</dbReference>
<name>A0A1G8NG53_9PSED</name>
<proteinExistence type="predicted"/>
<dbReference type="AlphaFoldDB" id="A0A1G8NG53"/>
<protein>
    <recommendedName>
        <fullName evidence="3">Nicotinamidase-related amidase</fullName>
    </recommendedName>
</protein>
<gene>
    <name evidence="1" type="ORF">SAMN05216605_11770</name>
</gene>
<sequence length="82" mass="9159">MISARRFSHPYDGLLHPESTALLVIDLQENFLSSTGCFARSGYDPTPLRAIFPAMSAWICNARSVGCRWFMPGSANVRILRI</sequence>
<dbReference type="SUPFAM" id="SSF52499">
    <property type="entry name" value="Isochorismatase-like hydrolases"/>
    <property type="match status" value="1"/>
</dbReference>
<organism evidence="1 2">
    <name type="scientific">Pseudomonas abietaniphila</name>
    <dbReference type="NCBI Taxonomy" id="89065"/>
    <lineage>
        <taxon>Bacteria</taxon>
        <taxon>Pseudomonadati</taxon>
        <taxon>Pseudomonadota</taxon>
        <taxon>Gammaproteobacteria</taxon>
        <taxon>Pseudomonadales</taxon>
        <taxon>Pseudomonadaceae</taxon>
        <taxon>Pseudomonas</taxon>
    </lineage>
</organism>
<reference evidence="2" key="1">
    <citation type="submission" date="2016-10" db="EMBL/GenBank/DDBJ databases">
        <authorList>
            <person name="Varghese N."/>
            <person name="Submissions S."/>
        </authorList>
    </citation>
    <scope>NUCLEOTIDE SEQUENCE [LARGE SCALE GENOMIC DNA]</scope>
    <source>
        <strain evidence="2">ATCC 700689</strain>
    </source>
</reference>
<dbReference type="STRING" id="89065.SAMN05216605_11770"/>
<keyword evidence="2" id="KW-1185">Reference proteome</keyword>
<accession>A0A1G8NG53</accession>
<dbReference type="EMBL" id="FNCO01000017">
    <property type="protein sequence ID" value="SDI79067.1"/>
    <property type="molecule type" value="Genomic_DNA"/>
</dbReference>
<evidence type="ECO:0008006" key="3">
    <source>
        <dbReference type="Google" id="ProtNLM"/>
    </source>
</evidence>
<evidence type="ECO:0000313" key="2">
    <source>
        <dbReference type="Proteomes" id="UP000182894"/>
    </source>
</evidence>
<evidence type="ECO:0000313" key="1">
    <source>
        <dbReference type="EMBL" id="SDI79067.1"/>
    </source>
</evidence>
<dbReference type="InterPro" id="IPR036380">
    <property type="entry name" value="Isochorismatase-like_sf"/>
</dbReference>